<dbReference type="InterPro" id="IPR011467">
    <property type="entry name" value="DUF1573"/>
</dbReference>
<sequence length="161" mass="16728">MNKKIIGIVTGILLLGGLVWLAAPSGDGQVAPTEEANYDFGSISMAAGKVKHTFSVRNESDETITIGKMYTSCMCTTATLVIGSPSTSSGSRRFGPYGMPGHGFISAIGEELAPGEKATVEAVFDPAAHGPAGIGRVQRTIVIENSRGEPLQLSFTAEVTP</sequence>
<dbReference type="Pfam" id="PF07610">
    <property type="entry name" value="DUF1573"/>
    <property type="match status" value="1"/>
</dbReference>
<organism evidence="1 2">
    <name type="scientific">Candidatus Jorgensenbacteria bacterium GWA1_54_12</name>
    <dbReference type="NCBI Taxonomy" id="1798468"/>
    <lineage>
        <taxon>Bacteria</taxon>
        <taxon>Candidatus Joergenseniibacteriota</taxon>
    </lineage>
</organism>
<evidence type="ECO:0008006" key="3">
    <source>
        <dbReference type="Google" id="ProtNLM"/>
    </source>
</evidence>
<reference evidence="1 2" key="1">
    <citation type="journal article" date="2016" name="Nat. Commun.">
        <title>Thousands of microbial genomes shed light on interconnected biogeochemical processes in an aquifer system.</title>
        <authorList>
            <person name="Anantharaman K."/>
            <person name="Brown C.T."/>
            <person name="Hug L.A."/>
            <person name="Sharon I."/>
            <person name="Castelle C.J."/>
            <person name="Probst A.J."/>
            <person name="Thomas B.C."/>
            <person name="Singh A."/>
            <person name="Wilkins M.J."/>
            <person name="Karaoz U."/>
            <person name="Brodie E.L."/>
            <person name="Williams K.H."/>
            <person name="Hubbard S.S."/>
            <person name="Banfield J.F."/>
        </authorList>
    </citation>
    <scope>NUCLEOTIDE SEQUENCE [LARGE SCALE GENOMIC DNA]</scope>
</reference>
<protein>
    <recommendedName>
        <fullName evidence="3">DUF1573 domain-containing protein</fullName>
    </recommendedName>
</protein>
<name>A0A1F6BKH6_9BACT</name>
<proteinExistence type="predicted"/>
<dbReference type="EMBL" id="MFKH01000012">
    <property type="protein sequence ID" value="OGG37431.1"/>
    <property type="molecule type" value="Genomic_DNA"/>
</dbReference>
<accession>A0A1F6BKH6</accession>
<evidence type="ECO:0000313" key="1">
    <source>
        <dbReference type="EMBL" id="OGG37431.1"/>
    </source>
</evidence>
<comment type="caution">
    <text evidence="1">The sequence shown here is derived from an EMBL/GenBank/DDBJ whole genome shotgun (WGS) entry which is preliminary data.</text>
</comment>
<dbReference type="Gene3D" id="2.60.40.10">
    <property type="entry name" value="Immunoglobulins"/>
    <property type="match status" value="1"/>
</dbReference>
<dbReference type="Proteomes" id="UP000176273">
    <property type="component" value="Unassembled WGS sequence"/>
</dbReference>
<dbReference type="InterPro" id="IPR013783">
    <property type="entry name" value="Ig-like_fold"/>
</dbReference>
<gene>
    <name evidence="1" type="ORF">A2110_01300</name>
</gene>
<evidence type="ECO:0000313" key="2">
    <source>
        <dbReference type="Proteomes" id="UP000176273"/>
    </source>
</evidence>
<dbReference type="STRING" id="1798468.A2110_01300"/>
<dbReference type="AlphaFoldDB" id="A0A1F6BKH6"/>